<organism evidence="1 2">
    <name type="scientific">Rhodococcus opacus M213</name>
    <dbReference type="NCBI Taxonomy" id="1129896"/>
    <lineage>
        <taxon>Bacteria</taxon>
        <taxon>Bacillati</taxon>
        <taxon>Actinomycetota</taxon>
        <taxon>Actinomycetes</taxon>
        <taxon>Mycobacteriales</taxon>
        <taxon>Nocardiaceae</taxon>
        <taxon>Rhodococcus</taxon>
    </lineage>
</organism>
<comment type="caution">
    <text evidence="1">The sequence shown here is derived from an EMBL/GenBank/DDBJ whole genome shotgun (WGS) entry which is preliminary data.</text>
</comment>
<reference evidence="1 2" key="1">
    <citation type="journal article" date="2013" name="Genome Announc.">
        <title>Draft Genome Sequence of Rhodococcus opacus Strain M213 Shows a Diverse Catabolic Potential.</title>
        <authorList>
            <person name="Pathak A."/>
            <person name="Green S.J."/>
            <person name="Ogram A."/>
            <person name="Chauhan A."/>
        </authorList>
    </citation>
    <scope>NUCLEOTIDE SEQUENCE [LARGE SCALE GENOMIC DNA]</scope>
    <source>
        <strain evidence="1 2">M213</strain>
    </source>
</reference>
<accession>K8XYA2</accession>
<dbReference type="Proteomes" id="UP000005951">
    <property type="component" value="Unassembled WGS sequence"/>
</dbReference>
<sequence length="78" mass="8647">MLAPLRLPGLLRLTRSRLSPRLGGRLLTVLRRPVLAAGLVRVTLARLLSLGPLPVRVVRSVRAAHRRLPLTCQVLYLP</sequence>
<dbReference type="EMBL" id="AJYC02000038">
    <property type="protein sequence ID" value="EKT82195.1"/>
    <property type="molecule type" value="Genomic_DNA"/>
</dbReference>
<evidence type="ECO:0000313" key="1">
    <source>
        <dbReference type="EMBL" id="EKT82195.1"/>
    </source>
</evidence>
<evidence type="ECO:0000313" key="2">
    <source>
        <dbReference type="Proteomes" id="UP000005951"/>
    </source>
</evidence>
<dbReference type="AlphaFoldDB" id="K8XYA2"/>
<gene>
    <name evidence="1" type="ORF">WSS_A13222</name>
</gene>
<name>K8XYA2_RHOOP</name>
<proteinExistence type="predicted"/>
<protein>
    <submittedName>
        <fullName evidence="1">Uncharacterized protein</fullName>
    </submittedName>
</protein>